<dbReference type="EMBL" id="LAZR01052743">
    <property type="protein sequence ID" value="KKK82283.1"/>
    <property type="molecule type" value="Genomic_DNA"/>
</dbReference>
<evidence type="ECO:0000313" key="1">
    <source>
        <dbReference type="EMBL" id="KKK82283.1"/>
    </source>
</evidence>
<accession>A0A0F8YLM2</accession>
<protein>
    <submittedName>
        <fullName evidence="1">Uncharacterized protein</fullName>
    </submittedName>
</protein>
<proteinExistence type="predicted"/>
<comment type="caution">
    <text evidence="1">The sequence shown here is derived from an EMBL/GenBank/DDBJ whole genome shotgun (WGS) entry which is preliminary data.</text>
</comment>
<reference evidence="1" key="1">
    <citation type="journal article" date="2015" name="Nature">
        <title>Complex archaea that bridge the gap between prokaryotes and eukaryotes.</title>
        <authorList>
            <person name="Spang A."/>
            <person name="Saw J.H."/>
            <person name="Jorgensen S.L."/>
            <person name="Zaremba-Niedzwiedzka K."/>
            <person name="Martijn J."/>
            <person name="Lind A.E."/>
            <person name="van Eijk R."/>
            <person name="Schleper C."/>
            <person name="Guy L."/>
            <person name="Ettema T.J."/>
        </authorList>
    </citation>
    <scope>NUCLEOTIDE SEQUENCE</scope>
</reference>
<organism evidence="1">
    <name type="scientific">marine sediment metagenome</name>
    <dbReference type="NCBI Taxonomy" id="412755"/>
    <lineage>
        <taxon>unclassified sequences</taxon>
        <taxon>metagenomes</taxon>
        <taxon>ecological metagenomes</taxon>
    </lineage>
</organism>
<sequence>MRAKRDKAFPLMDASSAVYPTVRELGTTLYLAYYLPGGEASALVSFSEVTDWSYGYPNDEGLQEHRFYGKGLRHYEFHRVVHPGPNAEPVRPYHWIATFHDGTFEIEAESWRTEASEIAESAPWKALDSLLAAGENKVLDELA</sequence>
<gene>
    <name evidence="1" type="ORF">LCGC14_2804930</name>
</gene>
<dbReference type="AlphaFoldDB" id="A0A0F8YLM2"/>
<name>A0A0F8YLM2_9ZZZZ</name>